<dbReference type="InterPro" id="IPR008138">
    <property type="entry name" value="SapB_2"/>
</dbReference>
<dbReference type="PROSITE" id="PS50015">
    <property type="entry name" value="SAP_B"/>
    <property type="match status" value="1"/>
</dbReference>
<dbReference type="SMART" id="SM00741">
    <property type="entry name" value="SapB"/>
    <property type="match status" value="1"/>
</dbReference>
<dbReference type="Pfam" id="PF03489">
    <property type="entry name" value="SapB_2"/>
    <property type="match status" value="1"/>
</dbReference>
<dbReference type="InterPro" id="IPR011001">
    <property type="entry name" value="Saposin-like"/>
</dbReference>
<dbReference type="InterPro" id="IPR008139">
    <property type="entry name" value="SaposinB_dom"/>
</dbReference>
<feature type="domain" description="Saposin B-type" evidence="3">
    <location>
        <begin position="47"/>
        <end position="123"/>
    </location>
</feature>
<proteinExistence type="predicted"/>
<feature type="signal peptide" evidence="2">
    <location>
        <begin position="1"/>
        <end position="19"/>
    </location>
</feature>
<keyword evidence="1" id="KW-1015">Disulfide bond</keyword>
<gene>
    <name evidence="4" type="ORF">CBOVIS_LOCUS3038</name>
</gene>
<dbReference type="AlphaFoldDB" id="A0A8S1EK51"/>
<sequence>MHSAYLITLIVSMVVLTNCEGLYKDKLSKHGMMKEKKDTCLLTRSPLGCACSTCKDVVSFTRMLILNHVPEEEEVLDKVCRRIFGDDKRRESFCEDIVKSELPEIIKYVKSHVEPKQVCAKFC</sequence>
<dbReference type="Gene3D" id="1.10.225.10">
    <property type="entry name" value="Saposin-like"/>
    <property type="match status" value="1"/>
</dbReference>
<comment type="caution">
    <text evidence="4">The sequence shown here is derived from an EMBL/GenBank/DDBJ whole genome shotgun (WGS) entry which is preliminary data.</text>
</comment>
<dbReference type="OrthoDB" id="5853906at2759"/>
<dbReference type="Proteomes" id="UP000494206">
    <property type="component" value="Unassembled WGS sequence"/>
</dbReference>
<keyword evidence="5" id="KW-1185">Reference proteome</keyword>
<evidence type="ECO:0000256" key="1">
    <source>
        <dbReference type="ARBA" id="ARBA00023157"/>
    </source>
</evidence>
<reference evidence="4 5" key="1">
    <citation type="submission" date="2020-04" db="EMBL/GenBank/DDBJ databases">
        <authorList>
            <person name="Laetsch R D."/>
            <person name="Stevens L."/>
            <person name="Kumar S."/>
            <person name="Blaxter L. M."/>
        </authorList>
    </citation>
    <scope>NUCLEOTIDE SEQUENCE [LARGE SCALE GENOMIC DNA]</scope>
</reference>
<protein>
    <recommendedName>
        <fullName evidence="3">Saposin B-type domain-containing protein</fullName>
    </recommendedName>
</protein>
<evidence type="ECO:0000256" key="2">
    <source>
        <dbReference type="SAM" id="SignalP"/>
    </source>
</evidence>
<evidence type="ECO:0000313" key="5">
    <source>
        <dbReference type="Proteomes" id="UP000494206"/>
    </source>
</evidence>
<feature type="chain" id="PRO_5035802611" description="Saposin B-type domain-containing protein" evidence="2">
    <location>
        <begin position="20"/>
        <end position="123"/>
    </location>
</feature>
<dbReference type="EMBL" id="CADEPM010000002">
    <property type="protein sequence ID" value="CAB3400014.1"/>
    <property type="molecule type" value="Genomic_DNA"/>
</dbReference>
<accession>A0A8S1EK51</accession>
<evidence type="ECO:0000313" key="4">
    <source>
        <dbReference type="EMBL" id="CAB3400014.1"/>
    </source>
</evidence>
<dbReference type="SUPFAM" id="SSF47862">
    <property type="entry name" value="Saposin"/>
    <property type="match status" value="1"/>
</dbReference>
<evidence type="ECO:0000259" key="3">
    <source>
        <dbReference type="PROSITE" id="PS50015"/>
    </source>
</evidence>
<keyword evidence="2" id="KW-0732">Signal</keyword>
<organism evidence="4 5">
    <name type="scientific">Caenorhabditis bovis</name>
    <dbReference type="NCBI Taxonomy" id="2654633"/>
    <lineage>
        <taxon>Eukaryota</taxon>
        <taxon>Metazoa</taxon>
        <taxon>Ecdysozoa</taxon>
        <taxon>Nematoda</taxon>
        <taxon>Chromadorea</taxon>
        <taxon>Rhabditida</taxon>
        <taxon>Rhabditina</taxon>
        <taxon>Rhabditomorpha</taxon>
        <taxon>Rhabditoidea</taxon>
        <taxon>Rhabditidae</taxon>
        <taxon>Peloderinae</taxon>
        <taxon>Caenorhabditis</taxon>
    </lineage>
</organism>
<name>A0A8S1EK51_9PELO</name>